<evidence type="ECO:0000313" key="2">
    <source>
        <dbReference type="Proteomes" id="UP000279841"/>
    </source>
</evidence>
<evidence type="ECO:0000313" key="1">
    <source>
        <dbReference type="EMBL" id="VCU52438.1"/>
    </source>
</evidence>
<organism evidence="1 2">
    <name type="scientific">Thermus thermophilus</name>
    <dbReference type="NCBI Taxonomy" id="274"/>
    <lineage>
        <taxon>Bacteria</taxon>
        <taxon>Thermotogati</taxon>
        <taxon>Deinococcota</taxon>
        <taxon>Deinococci</taxon>
        <taxon>Thermales</taxon>
        <taxon>Thermaceae</taxon>
        <taxon>Thermus</taxon>
    </lineage>
</organism>
<accession>A0A3P4APS6</accession>
<protein>
    <submittedName>
        <fullName evidence="1">Uncharacterized protein</fullName>
    </submittedName>
</protein>
<sequence length="42" mass="4697">MYLSRTLPVQAGDAGPLKEAMEKPGLRSRAELVRWAVEEKLV</sequence>
<dbReference type="RefSeq" id="WP_014510647.1">
    <property type="nucleotide sequence ID" value="NZ_AP025596.1"/>
</dbReference>
<gene>
    <name evidence="1" type="ORF">TTHN1_00185</name>
</gene>
<dbReference type="EMBL" id="LR027517">
    <property type="protein sequence ID" value="VCU52438.1"/>
    <property type="molecule type" value="Genomic_DNA"/>
</dbReference>
<dbReference type="Proteomes" id="UP000279841">
    <property type="component" value="Chromosome"/>
</dbReference>
<dbReference type="AlphaFoldDB" id="A0A3P4APS6"/>
<reference evidence="1 2" key="1">
    <citation type="submission" date="2018-10" db="EMBL/GenBank/DDBJ databases">
        <authorList>
            <person name="Peiro R."/>
            <person name="Begona"/>
            <person name="Cbmso G."/>
            <person name="Lopez M."/>
            <person name="Gonzalez S."/>
            <person name="Sacristan E."/>
            <person name="Castillo E."/>
        </authorList>
    </citation>
    <scope>NUCLEOTIDE SEQUENCE [LARGE SCALE GENOMIC DNA]</scope>
    <source>
        <strain evidence="1">TTHNAR1</strain>
    </source>
</reference>
<proteinExistence type="predicted"/>
<name>A0A3P4APS6_THETH</name>